<dbReference type="InterPro" id="IPR018503">
    <property type="entry name" value="Tetraspanin_CS"/>
</dbReference>
<comment type="similarity">
    <text evidence="2 6">Belongs to the tetraspanin (TM4SF) family.</text>
</comment>
<evidence type="ECO:0000256" key="6">
    <source>
        <dbReference type="RuleBase" id="RU361218"/>
    </source>
</evidence>
<accession>A0A1X7UBD3</accession>
<dbReference type="PIRSF" id="PIRSF002419">
    <property type="entry name" value="Tetraspanin"/>
    <property type="match status" value="1"/>
</dbReference>
<dbReference type="AlphaFoldDB" id="A0A1X7UBD3"/>
<dbReference type="InterPro" id="IPR000301">
    <property type="entry name" value="Tetraspanin_animals"/>
</dbReference>
<dbReference type="OMA" id="MANCTTE"/>
<evidence type="ECO:0000313" key="8">
    <source>
        <dbReference type="Proteomes" id="UP000007879"/>
    </source>
</evidence>
<keyword evidence="3 6" id="KW-0812">Transmembrane</keyword>
<dbReference type="CDD" id="cd03127">
    <property type="entry name" value="tetraspanin_LEL"/>
    <property type="match status" value="1"/>
</dbReference>
<dbReference type="Pfam" id="PF00335">
    <property type="entry name" value="Tetraspanin"/>
    <property type="match status" value="1"/>
</dbReference>
<evidence type="ECO:0000256" key="4">
    <source>
        <dbReference type="ARBA" id="ARBA00022989"/>
    </source>
</evidence>
<evidence type="ECO:0000313" key="7">
    <source>
        <dbReference type="EnsemblMetazoa" id="Aqu2.1.24974_001"/>
    </source>
</evidence>
<keyword evidence="8" id="KW-1185">Reference proteome</keyword>
<keyword evidence="5 6" id="KW-0472">Membrane</keyword>
<dbReference type="EnsemblMetazoa" id="XM_019999644.1">
    <property type="protein sequence ID" value="XP_019855203.1"/>
    <property type="gene ID" value="LOC105313670"/>
</dbReference>
<feature type="transmembrane region" description="Helical" evidence="6">
    <location>
        <begin position="53"/>
        <end position="79"/>
    </location>
</feature>
<gene>
    <name evidence="7" type="primary">105313670</name>
</gene>
<dbReference type="InParanoid" id="A0A1X7UBD3"/>
<dbReference type="InterPro" id="IPR018499">
    <property type="entry name" value="Tetraspanin/Peripherin"/>
</dbReference>
<organism evidence="7">
    <name type="scientific">Amphimedon queenslandica</name>
    <name type="common">Sponge</name>
    <dbReference type="NCBI Taxonomy" id="400682"/>
    <lineage>
        <taxon>Eukaryota</taxon>
        <taxon>Metazoa</taxon>
        <taxon>Porifera</taxon>
        <taxon>Demospongiae</taxon>
        <taxon>Heteroscleromorpha</taxon>
        <taxon>Haplosclerida</taxon>
        <taxon>Niphatidae</taxon>
        <taxon>Amphimedon</taxon>
    </lineage>
</organism>
<dbReference type="Gene3D" id="1.10.1450.10">
    <property type="entry name" value="Tetraspanin"/>
    <property type="match status" value="1"/>
</dbReference>
<dbReference type="EnsemblMetazoa" id="Aqu2.1.24974_001">
    <property type="protein sequence ID" value="Aqu2.1.24974_001"/>
    <property type="gene ID" value="Aqu2.1.24974"/>
</dbReference>
<comment type="subcellular location">
    <subcellularLocation>
        <location evidence="1 6">Membrane</location>
        <topology evidence="1 6">Multi-pass membrane protein</topology>
    </subcellularLocation>
</comment>
<dbReference type="PROSITE" id="PS00421">
    <property type="entry name" value="TM4_1"/>
    <property type="match status" value="1"/>
</dbReference>
<sequence length="293" mass="32506">MADESLGCCGICSRIILVCVNLFYLVLGIGLSGFGILLTIYHKYLDSLTQEDYTLPSIALMIVGLVVLIMSIVGIIGAATGNWCLLLYYSFYIVGLVGLLMAGGVWLINHNSRIENNMNKSFHNMIMNYSSDDSENYNPTINTVVDFIQHTFDCCGDKSPWDWLFLNSHYVIKNGPPPSCMCNQDTDAGQDSKCLFFKVDNTRFSLFVWKTGCNETLYGAFNNIINGIGITFVSLSSFTVFIFCLSCGVCLCSVCGRKRQRRVYHFETTAAATPSAPPPQYGSTDDVNQFLIN</sequence>
<dbReference type="Proteomes" id="UP000007879">
    <property type="component" value="Unassembled WGS sequence"/>
</dbReference>
<evidence type="ECO:0000256" key="3">
    <source>
        <dbReference type="ARBA" id="ARBA00022692"/>
    </source>
</evidence>
<evidence type="ECO:0000256" key="1">
    <source>
        <dbReference type="ARBA" id="ARBA00004141"/>
    </source>
</evidence>
<dbReference type="SUPFAM" id="SSF48652">
    <property type="entry name" value="Tetraspanin"/>
    <property type="match status" value="1"/>
</dbReference>
<dbReference type="OrthoDB" id="10033535at2759"/>
<dbReference type="KEGG" id="aqu:105313670"/>
<feature type="transmembrane region" description="Helical" evidence="6">
    <location>
        <begin position="15"/>
        <end position="41"/>
    </location>
</feature>
<evidence type="ECO:0000256" key="2">
    <source>
        <dbReference type="ARBA" id="ARBA00006840"/>
    </source>
</evidence>
<proteinExistence type="inferred from homology"/>
<dbReference type="PANTHER" id="PTHR19282:SF544">
    <property type="entry name" value="TETRASPANIN"/>
    <property type="match status" value="1"/>
</dbReference>
<name>A0A1X7UBD3_AMPQE</name>
<reference evidence="7" key="2">
    <citation type="submission" date="2017-05" db="UniProtKB">
        <authorList>
            <consortium name="EnsemblMetazoa"/>
        </authorList>
    </citation>
    <scope>IDENTIFICATION</scope>
</reference>
<feature type="transmembrane region" description="Helical" evidence="6">
    <location>
        <begin position="86"/>
        <end position="108"/>
    </location>
</feature>
<dbReference type="eggNOG" id="KOG3882">
    <property type="taxonomic scope" value="Eukaryota"/>
</dbReference>
<reference evidence="8" key="1">
    <citation type="journal article" date="2010" name="Nature">
        <title>The Amphimedon queenslandica genome and the evolution of animal complexity.</title>
        <authorList>
            <person name="Srivastava M."/>
            <person name="Simakov O."/>
            <person name="Chapman J."/>
            <person name="Fahey B."/>
            <person name="Gauthier M.E."/>
            <person name="Mitros T."/>
            <person name="Richards G.S."/>
            <person name="Conaco C."/>
            <person name="Dacre M."/>
            <person name="Hellsten U."/>
            <person name="Larroux C."/>
            <person name="Putnam N.H."/>
            <person name="Stanke M."/>
            <person name="Adamska M."/>
            <person name="Darling A."/>
            <person name="Degnan S.M."/>
            <person name="Oakley T.H."/>
            <person name="Plachetzki D.C."/>
            <person name="Zhai Y."/>
            <person name="Adamski M."/>
            <person name="Calcino A."/>
            <person name="Cummins S.F."/>
            <person name="Goodstein D.M."/>
            <person name="Harris C."/>
            <person name="Jackson D.J."/>
            <person name="Leys S.P."/>
            <person name="Shu S."/>
            <person name="Woodcroft B.J."/>
            <person name="Vervoort M."/>
            <person name="Kosik K.S."/>
            <person name="Manning G."/>
            <person name="Degnan B.M."/>
            <person name="Rokhsar D.S."/>
        </authorList>
    </citation>
    <scope>NUCLEOTIDE SEQUENCE [LARGE SCALE GENOMIC DNA]</scope>
</reference>
<evidence type="ECO:0000256" key="5">
    <source>
        <dbReference type="ARBA" id="ARBA00023136"/>
    </source>
</evidence>
<dbReference type="PANTHER" id="PTHR19282">
    <property type="entry name" value="TETRASPANIN"/>
    <property type="match status" value="1"/>
</dbReference>
<keyword evidence="4 6" id="KW-1133">Transmembrane helix</keyword>
<protein>
    <recommendedName>
        <fullName evidence="6">Tetraspanin</fullName>
    </recommendedName>
</protein>
<dbReference type="GO" id="GO:0005886">
    <property type="term" value="C:plasma membrane"/>
    <property type="evidence" value="ECO:0007669"/>
    <property type="project" value="TreeGrafter"/>
</dbReference>
<feature type="transmembrane region" description="Helical" evidence="6">
    <location>
        <begin position="224"/>
        <end position="252"/>
    </location>
</feature>
<dbReference type="PRINTS" id="PR00259">
    <property type="entry name" value="TMFOUR"/>
</dbReference>
<dbReference type="InterPro" id="IPR008952">
    <property type="entry name" value="Tetraspanin_EC2_sf"/>
</dbReference>